<dbReference type="InterPro" id="IPR043129">
    <property type="entry name" value="ATPase_NBD"/>
</dbReference>
<dbReference type="SUPFAM" id="SSF100920">
    <property type="entry name" value="Heat shock protein 70kD (HSP70), peptide-binding domain"/>
    <property type="match status" value="1"/>
</dbReference>
<accession>A0A9Q0RI88</accession>
<sequence>MPCHASGRIGEKWTEERQVYQHSQSGKGQGKGAPINAYVEQDYQLLTVTLLDAGTFTFLLISTIVLCFDAREEAIQDEYVARKLTMSNIIGIDLGVNNCRVATYQYGMLRIIENDEEINRSSTPSIIAFNDHNKRLFGSNAQKQLLTRKRSNVLFGMRRLIGKRYDDQCLQNDIVHCPFKVSNEHGKPVVKINYGDRSKRLTFEELISMLLWKMKTIAEQDLNGSIDGAVITVPSCYTSVQRQATLDAAKIIDLNVLGIVNESTAVAITYGWNKIYDNEKLVLVYHIGGSSFSCSLIELNGGLIRVCATSGDANLGGDDFTQQLIKYCCKEYQRKCSIYVENDERLYEKLRVACEDAKCMLSYKERVTIEIDDIEYKIIMKREQLENLCKQWFESTIDHIRHLLNESNVKMDDVDEYILTGGSCRIPLIGEMIQKFFLGKLPYKSIDMDNAAVYGAAIKAAIAGKIQCEKIDELLVIDSNPLPVFVSCQSQSHGKHQTIFKSNVNIPLVEHRLFSTTFDMQKGIMLQMYQGDANNAKIQLIARYTLDGIQKDPNKNDSVNVDTHFMLDTNGIISVNAVCNGQQLLVRSDCPPMSSYKINRLKRDSEIYSQIDDIGRRRTIARNEMHNYLLQVQSMISNKTIRSRIPTNDRTMVDEIISNMFRWLEQNSIQSPESIEEKLLEIKQQTKISIKLNNMENQCAKILNCGHVCHGVPELLDPIKELYNQVKQKALIRLEYDNLHRCNEIMDPSSEFYNDPSGYALKRYSYYICYKCNKPYFGGEARCEAQNVDVNVNQADLICGACSNMNNMMECKHGSDYLGYKCRYCCSYAVYFCFGDTHFCNRCHGKYYILRHKTTGHPSCPVGPGSVPLLRGSPCPLGLSSDRHPPTGKEFAIGCAICKNSQTF</sequence>
<dbReference type="Gene3D" id="1.20.1270.10">
    <property type="match status" value="1"/>
</dbReference>
<dbReference type="SUPFAM" id="SSF53067">
    <property type="entry name" value="Actin-like ATPase domain"/>
    <property type="match status" value="2"/>
</dbReference>
<keyword evidence="2" id="KW-0547">Nucleotide-binding</keyword>
<dbReference type="SUPFAM" id="SSF100934">
    <property type="entry name" value="Heat shock protein 70kD (HSP70), C-terminal subdomain"/>
    <property type="match status" value="1"/>
</dbReference>
<evidence type="ECO:0000256" key="2">
    <source>
        <dbReference type="ARBA" id="ARBA00022741"/>
    </source>
</evidence>
<dbReference type="InterPro" id="IPR029047">
    <property type="entry name" value="HSP70_peptide-bd_sf"/>
</dbReference>
<gene>
    <name evidence="4" type="ORF">RDWZM_009984</name>
</gene>
<evidence type="ECO:0000256" key="1">
    <source>
        <dbReference type="ARBA" id="ARBA00007381"/>
    </source>
</evidence>
<comment type="caution">
    <text evidence="4">The sequence shown here is derived from an EMBL/GenBank/DDBJ whole genome shotgun (WGS) entry which is preliminary data.</text>
</comment>
<comment type="similarity">
    <text evidence="1">Belongs to the heat shock protein 70 family.</text>
</comment>
<dbReference type="GO" id="GO:0005524">
    <property type="term" value="F:ATP binding"/>
    <property type="evidence" value="ECO:0007669"/>
    <property type="project" value="UniProtKB-KW"/>
</dbReference>
<dbReference type="Gene3D" id="2.60.34.10">
    <property type="entry name" value="Substrate Binding Domain Of DNAk, Chain A, domain 1"/>
    <property type="match status" value="1"/>
</dbReference>
<keyword evidence="3" id="KW-0067">ATP-binding</keyword>
<dbReference type="Gene3D" id="3.90.640.10">
    <property type="entry name" value="Actin, Chain A, domain 4"/>
    <property type="match status" value="1"/>
</dbReference>
<protein>
    <submittedName>
        <fullName evidence="4">Uncharacterized protein</fullName>
    </submittedName>
</protein>
<dbReference type="PANTHER" id="PTHR19375">
    <property type="entry name" value="HEAT SHOCK PROTEIN 70KDA"/>
    <property type="match status" value="1"/>
</dbReference>
<dbReference type="EMBL" id="JAPWDV010000004">
    <property type="protein sequence ID" value="KAJ6215484.1"/>
    <property type="molecule type" value="Genomic_DNA"/>
</dbReference>
<dbReference type="InterPro" id="IPR013126">
    <property type="entry name" value="Hsp_70_fam"/>
</dbReference>
<evidence type="ECO:0000313" key="4">
    <source>
        <dbReference type="EMBL" id="KAJ6215484.1"/>
    </source>
</evidence>
<dbReference type="Pfam" id="PF00012">
    <property type="entry name" value="HSP70"/>
    <property type="match status" value="1"/>
</dbReference>
<dbReference type="FunFam" id="3.90.640.10:FF:000003">
    <property type="entry name" value="Molecular chaperone DnaK"/>
    <property type="match status" value="1"/>
</dbReference>
<dbReference type="PRINTS" id="PR00301">
    <property type="entry name" value="HEATSHOCK70"/>
</dbReference>
<keyword evidence="5" id="KW-1185">Reference proteome</keyword>
<dbReference type="FunFam" id="3.30.30.30:FF:000005">
    <property type="entry name" value="Heat shock protein ssb1"/>
    <property type="match status" value="1"/>
</dbReference>
<organism evidence="4 5">
    <name type="scientific">Blomia tropicalis</name>
    <name type="common">Mite</name>
    <dbReference type="NCBI Taxonomy" id="40697"/>
    <lineage>
        <taxon>Eukaryota</taxon>
        <taxon>Metazoa</taxon>
        <taxon>Ecdysozoa</taxon>
        <taxon>Arthropoda</taxon>
        <taxon>Chelicerata</taxon>
        <taxon>Arachnida</taxon>
        <taxon>Acari</taxon>
        <taxon>Acariformes</taxon>
        <taxon>Sarcoptiformes</taxon>
        <taxon>Astigmata</taxon>
        <taxon>Glycyphagoidea</taxon>
        <taxon>Echimyopodidae</taxon>
        <taxon>Blomia</taxon>
    </lineage>
</organism>
<dbReference type="GO" id="GO:0140662">
    <property type="term" value="F:ATP-dependent protein folding chaperone"/>
    <property type="evidence" value="ECO:0007669"/>
    <property type="project" value="InterPro"/>
</dbReference>
<evidence type="ECO:0000313" key="5">
    <source>
        <dbReference type="Proteomes" id="UP001142055"/>
    </source>
</evidence>
<evidence type="ECO:0000256" key="3">
    <source>
        <dbReference type="ARBA" id="ARBA00022840"/>
    </source>
</evidence>
<dbReference type="InterPro" id="IPR029048">
    <property type="entry name" value="HSP70_C_sf"/>
</dbReference>
<proteinExistence type="inferred from homology"/>
<dbReference type="Proteomes" id="UP001142055">
    <property type="component" value="Chromosome 4"/>
</dbReference>
<dbReference type="Gene3D" id="3.30.420.40">
    <property type="match status" value="2"/>
</dbReference>
<dbReference type="AlphaFoldDB" id="A0A9Q0RI88"/>
<name>A0A9Q0RI88_BLOTA</name>
<reference evidence="4" key="1">
    <citation type="submission" date="2022-12" db="EMBL/GenBank/DDBJ databases">
        <title>Genome assemblies of Blomia tropicalis.</title>
        <authorList>
            <person name="Cui Y."/>
        </authorList>
    </citation>
    <scope>NUCLEOTIDE SEQUENCE</scope>
    <source>
        <tissue evidence="4">Adult mites</tissue>
    </source>
</reference>